<evidence type="ECO:0000313" key="9">
    <source>
        <dbReference type="EMBL" id="SUU89870.1"/>
    </source>
</evidence>
<reference evidence="9 10" key="1">
    <citation type="submission" date="2018-06" db="EMBL/GenBank/DDBJ databases">
        <authorList>
            <consortium name="Pathogen Informatics"/>
            <person name="Doyle S."/>
        </authorList>
    </citation>
    <scope>NUCLEOTIDE SEQUENCE [LARGE SCALE GENOMIC DNA]</scope>
    <source>
        <strain evidence="9 10">NCTC10684</strain>
    </source>
</reference>
<keyword evidence="4" id="KW-0285">Flavoprotein</keyword>
<dbReference type="GO" id="GO:0006744">
    <property type="term" value="P:ubiquinone biosynthetic process"/>
    <property type="evidence" value="ECO:0007669"/>
    <property type="project" value="UniProtKB-UniPathway"/>
</dbReference>
<protein>
    <submittedName>
        <fullName evidence="9">2-octaprenyl-6-methoxyphenol hydroxylase</fullName>
        <ecNumber evidence="9">1.14.13.-</ecNumber>
    </submittedName>
</protein>
<feature type="domain" description="FAD-binding" evidence="8">
    <location>
        <begin position="8"/>
        <end position="335"/>
    </location>
</feature>
<accession>A0A380WLW9</accession>
<organism evidence="9 10">
    <name type="scientific">Aminobacter aminovorans</name>
    <name type="common">Chelatobacter heintzii</name>
    <dbReference type="NCBI Taxonomy" id="83263"/>
    <lineage>
        <taxon>Bacteria</taxon>
        <taxon>Pseudomonadati</taxon>
        <taxon>Pseudomonadota</taxon>
        <taxon>Alphaproteobacteria</taxon>
        <taxon>Hyphomicrobiales</taxon>
        <taxon>Phyllobacteriaceae</taxon>
        <taxon>Aminobacter</taxon>
    </lineage>
</organism>
<dbReference type="Gene3D" id="3.50.50.60">
    <property type="entry name" value="FAD/NAD(P)-binding domain"/>
    <property type="match status" value="2"/>
</dbReference>
<dbReference type="InterPro" id="IPR051205">
    <property type="entry name" value="UbiH/COQ6_monooxygenase"/>
</dbReference>
<dbReference type="PANTHER" id="PTHR43876">
    <property type="entry name" value="UBIQUINONE BIOSYNTHESIS MONOOXYGENASE COQ6, MITOCHONDRIAL"/>
    <property type="match status" value="1"/>
</dbReference>
<comment type="cofactor">
    <cofactor evidence="1">
        <name>FAD</name>
        <dbReference type="ChEBI" id="CHEBI:57692"/>
    </cofactor>
</comment>
<dbReference type="GO" id="GO:0004497">
    <property type="term" value="F:monooxygenase activity"/>
    <property type="evidence" value="ECO:0007669"/>
    <property type="project" value="UniProtKB-KW"/>
</dbReference>
<evidence type="ECO:0000256" key="3">
    <source>
        <dbReference type="ARBA" id="ARBA00005349"/>
    </source>
</evidence>
<evidence type="ECO:0000256" key="4">
    <source>
        <dbReference type="ARBA" id="ARBA00022630"/>
    </source>
</evidence>
<dbReference type="InterPro" id="IPR010971">
    <property type="entry name" value="UbiH/COQ6"/>
</dbReference>
<keyword evidence="7" id="KW-0503">Monooxygenase</keyword>
<dbReference type="Pfam" id="PF01494">
    <property type="entry name" value="FAD_binding_3"/>
    <property type="match status" value="1"/>
</dbReference>
<evidence type="ECO:0000256" key="7">
    <source>
        <dbReference type="ARBA" id="ARBA00023033"/>
    </source>
</evidence>
<dbReference type="Proteomes" id="UP000254701">
    <property type="component" value="Unassembled WGS sequence"/>
</dbReference>
<sequence>MSVDTRHHILVAGTGPVGLISALAFAEAGFGVVLAGPPARADDGRTTALMVPALKFLARLGVLESIEADAAPLKVMRIIDGTSRLIRSPIVTFRASEIGEEHFGLNFQNRVFNAVLERTVEAHPAIEWRRAMVDNWALGQNSAIAALSDGTTVEATLAVAADGRNSPARQAAGISASAHSLPQAALVLNFAHSRDHAFTSTEFHTETGPFTQVPLPGRRSSLVWVLRPETAEEFASLDDDALSPRVEQQMQSMLGRVTVEGGRQIYPLSTSLPQRFAQNRVALVGEAAHVFPPIGAQGLNLGIRDVDQLVEIASKHRDDAGSAEALAAYDSARRPDILARTSAVNLLNRSLLSDMLPAQLARSAGLNVLGGFSPLRAFFMREGLRPGSGFSSVFAGLRSPRRTHEASTD</sequence>
<dbReference type="EMBL" id="UFSM01000001">
    <property type="protein sequence ID" value="SUU89870.1"/>
    <property type="molecule type" value="Genomic_DNA"/>
</dbReference>
<dbReference type="GO" id="GO:0071949">
    <property type="term" value="F:FAD binding"/>
    <property type="evidence" value="ECO:0007669"/>
    <property type="project" value="InterPro"/>
</dbReference>
<evidence type="ECO:0000259" key="8">
    <source>
        <dbReference type="Pfam" id="PF01494"/>
    </source>
</evidence>
<comment type="pathway">
    <text evidence="2">Cofactor biosynthesis; ubiquinone biosynthesis.</text>
</comment>
<keyword evidence="6 9" id="KW-0560">Oxidoreductase</keyword>
<dbReference type="InterPro" id="IPR002938">
    <property type="entry name" value="FAD-bd"/>
</dbReference>
<gene>
    <name evidence="9" type="primary">ubiH_2</name>
    <name evidence="9" type="ORF">NCTC10684_03113</name>
</gene>
<evidence type="ECO:0000256" key="6">
    <source>
        <dbReference type="ARBA" id="ARBA00023002"/>
    </source>
</evidence>
<dbReference type="NCBIfam" id="NF005691">
    <property type="entry name" value="PRK07494.1"/>
    <property type="match status" value="1"/>
</dbReference>
<dbReference type="InterPro" id="IPR036188">
    <property type="entry name" value="FAD/NAD-bd_sf"/>
</dbReference>
<name>A0A380WLW9_AMIAI</name>
<evidence type="ECO:0000256" key="5">
    <source>
        <dbReference type="ARBA" id="ARBA00022827"/>
    </source>
</evidence>
<evidence type="ECO:0000313" key="10">
    <source>
        <dbReference type="Proteomes" id="UP000254701"/>
    </source>
</evidence>
<dbReference type="AlphaFoldDB" id="A0A380WLW9"/>
<keyword evidence="5" id="KW-0274">FAD</keyword>
<dbReference type="EC" id="1.14.13.-" evidence="9"/>
<dbReference type="PANTHER" id="PTHR43876:SF7">
    <property type="entry name" value="UBIQUINONE BIOSYNTHESIS MONOOXYGENASE COQ6, MITOCHONDRIAL"/>
    <property type="match status" value="1"/>
</dbReference>
<dbReference type="GO" id="GO:0016705">
    <property type="term" value="F:oxidoreductase activity, acting on paired donors, with incorporation or reduction of molecular oxygen"/>
    <property type="evidence" value="ECO:0007669"/>
    <property type="project" value="InterPro"/>
</dbReference>
<evidence type="ECO:0000256" key="1">
    <source>
        <dbReference type="ARBA" id="ARBA00001974"/>
    </source>
</evidence>
<evidence type="ECO:0000256" key="2">
    <source>
        <dbReference type="ARBA" id="ARBA00004749"/>
    </source>
</evidence>
<dbReference type="OrthoDB" id="9796623at2"/>
<comment type="similarity">
    <text evidence="3">Belongs to the UbiH/COQ6 family.</text>
</comment>
<dbReference type="NCBIfam" id="TIGR01988">
    <property type="entry name" value="Ubi-OHases"/>
    <property type="match status" value="1"/>
</dbReference>
<dbReference type="UniPathway" id="UPA00232"/>
<dbReference type="PRINTS" id="PR00420">
    <property type="entry name" value="RNGMNOXGNASE"/>
</dbReference>
<proteinExistence type="inferred from homology"/>
<dbReference type="RefSeq" id="WP_115731954.1">
    <property type="nucleotide sequence ID" value="NZ_BAAAVY010000002.1"/>
</dbReference>
<dbReference type="SUPFAM" id="SSF51905">
    <property type="entry name" value="FAD/NAD(P)-binding domain"/>
    <property type="match status" value="1"/>
</dbReference>